<sequence>MFISYDFVALALQAVGGAIADTNLSNQQMQDKGVHTMVAGLAFQVASLFLFSVLCIEYAWRVSRSQGTTKPTEYSYLTRNIYFRMFLGAIASATLFIVIRLVYRLIELQNGFTSKIANNEIMLMVFDGAMVVLACLSLTVFHPGLTLEGSWNFRPSKVAHDLETLQSINGIIEEMGVVTNEQVKLGVRGEIDGA</sequence>
<dbReference type="EMBL" id="NPIC01000003">
    <property type="protein sequence ID" value="RDL36940.1"/>
    <property type="molecule type" value="Genomic_DNA"/>
</dbReference>
<feature type="transmembrane region" description="Helical" evidence="5">
    <location>
        <begin position="81"/>
        <end position="103"/>
    </location>
</feature>
<dbReference type="STRING" id="2656787.A0A370TN29"/>
<dbReference type="OrthoDB" id="4521223at2759"/>
<accession>A0A370TN29</accession>
<dbReference type="AlphaFoldDB" id="A0A370TN29"/>
<evidence type="ECO:0000256" key="1">
    <source>
        <dbReference type="ARBA" id="ARBA00004141"/>
    </source>
</evidence>
<evidence type="ECO:0000313" key="7">
    <source>
        <dbReference type="Proteomes" id="UP000254866"/>
    </source>
</evidence>
<organism evidence="6 7">
    <name type="scientific">Venustampulla echinocandica</name>
    <dbReference type="NCBI Taxonomy" id="2656787"/>
    <lineage>
        <taxon>Eukaryota</taxon>
        <taxon>Fungi</taxon>
        <taxon>Dikarya</taxon>
        <taxon>Ascomycota</taxon>
        <taxon>Pezizomycotina</taxon>
        <taxon>Leotiomycetes</taxon>
        <taxon>Helotiales</taxon>
        <taxon>Pleuroascaceae</taxon>
        <taxon>Venustampulla</taxon>
    </lineage>
</organism>
<proteinExistence type="predicted"/>
<keyword evidence="3 5" id="KW-1133">Transmembrane helix</keyword>
<evidence type="ECO:0000256" key="3">
    <source>
        <dbReference type="ARBA" id="ARBA00022989"/>
    </source>
</evidence>
<evidence type="ECO:0000256" key="2">
    <source>
        <dbReference type="ARBA" id="ARBA00022692"/>
    </source>
</evidence>
<dbReference type="GO" id="GO:0000324">
    <property type="term" value="C:fungal-type vacuole"/>
    <property type="evidence" value="ECO:0007669"/>
    <property type="project" value="TreeGrafter"/>
</dbReference>
<dbReference type="GO" id="GO:0005886">
    <property type="term" value="C:plasma membrane"/>
    <property type="evidence" value="ECO:0007669"/>
    <property type="project" value="TreeGrafter"/>
</dbReference>
<evidence type="ECO:0008006" key="8">
    <source>
        <dbReference type="Google" id="ProtNLM"/>
    </source>
</evidence>
<protein>
    <recommendedName>
        <fullName evidence="8">Sphingoid long-chain base transporter RSB1</fullName>
    </recommendedName>
</protein>
<dbReference type="RefSeq" id="XP_031869596.1">
    <property type="nucleotide sequence ID" value="XM_032012996.1"/>
</dbReference>
<feature type="transmembrane region" description="Helical" evidence="5">
    <location>
        <begin position="123"/>
        <end position="147"/>
    </location>
</feature>
<keyword evidence="2 5" id="KW-0812">Transmembrane</keyword>
<comment type="subcellular location">
    <subcellularLocation>
        <location evidence="1">Membrane</location>
        <topology evidence="1">Multi-pass membrane protein</topology>
    </subcellularLocation>
</comment>
<evidence type="ECO:0000256" key="5">
    <source>
        <dbReference type="SAM" id="Phobius"/>
    </source>
</evidence>
<dbReference type="Pfam" id="PF04479">
    <property type="entry name" value="RTA1"/>
    <property type="match status" value="1"/>
</dbReference>
<comment type="caution">
    <text evidence="6">The sequence shown here is derived from an EMBL/GenBank/DDBJ whole genome shotgun (WGS) entry which is preliminary data.</text>
</comment>
<dbReference type="PANTHER" id="PTHR31465">
    <property type="entry name" value="PROTEIN RTA1-RELATED"/>
    <property type="match status" value="1"/>
</dbReference>
<feature type="transmembrane region" description="Helical" evidence="5">
    <location>
        <begin position="36"/>
        <end position="60"/>
    </location>
</feature>
<reference evidence="6 7" key="1">
    <citation type="journal article" date="2018" name="IMA Fungus">
        <title>IMA Genome-F 9: Draft genome sequence of Annulohypoxylon stygium, Aspergillus mulundensis, Berkeleyomyces basicola (syn. Thielaviopsis basicola), Ceratocystis smalleyi, two Cercospora beticola strains, Coleophoma cylindrospora, Fusarium fracticaudum, Phialophora cf. hyalina, and Morchella septimelata.</title>
        <authorList>
            <person name="Wingfield B.D."/>
            <person name="Bills G.F."/>
            <person name="Dong Y."/>
            <person name="Huang W."/>
            <person name="Nel W.J."/>
            <person name="Swalarsk-Parry B.S."/>
            <person name="Vaghefi N."/>
            <person name="Wilken P.M."/>
            <person name="An Z."/>
            <person name="de Beer Z.W."/>
            <person name="De Vos L."/>
            <person name="Chen L."/>
            <person name="Duong T.A."/>
            <person name="Gao Y."/>
            <person name="Hammerbacher A."/>
            <person name="Kikkert J.R."/>
            <person name="Li Y."/>
            <person name="Li H."/>
            <person name="Li K."/>
            <person name="Li Q."/>
            <person name="Liu X."/>
            <person name="Ma X."/>
            <person name="Naidoo K."/>
            <person name="Pethybridge S.J."/>
            <person name="Sun J."/>
            <person name="Steenkamp E.T."/>
            <person name="van der Nest M.A."/>
            <person name="van Wyk S."/>
            <person name="Wingfield M.J."/>
            <person name="Xiong C."/>
            <person name="Yue Q."/>
            <person name="Zhang X."/>
        </authorList>
    </citation>
    <scope>NUCLEOTIDE SEQUENCE [LARGE SCALE GENOMIC DNA]</scope>
    <source>
        <strain evidence="6 7">BP 5553</strain>
    </source>
</reference>
<name>A0A370TN29_9HELO</name>
<evidence type="ECO:0000256" key="4">
    <source>
        <dbReference type="ARBA" id="ARBA00023136"/>
    </source>
</evidence>
<dbReference type="PANTHER" id="PTHR31465:SF9">
    <property type="entry name" value="SPHINGOID LONG-CHAIN BASE TRANSPORTER RSB1"/>
    <property type="match status" value="1"/>
</dbReference>
<dbReference type="InterPro" id="IPR007568">
    <property type="entry name" value="RTA1"/>
</dbReference>
<evidence type="ECO:0000313" key="6">
    <source>
        <dbReference type="EMBL" id="RDL36940.1"/>
    </source>
</evidence>
<dbReference type="Proteomes" id="UP000254866">
    <property type="component" value="Unassembled WGS sequence"/>
</dbReference>
<keyword evidence="7" id="KW-1185">Reference proteome</keyword>
<dbReference type="GeneID" id="43597222"/>
<gene>
    <name evidence="6" type="ORF">BP5553_04373</name>
</gene>
<keyword evidence="4 5" id="KW-0472">Membrane</keyword>